<dbReference type="InterPro" id="IPR036291">
    <property type="entry name" value="NAD(P)-bd_dom_sf"/>
</dbReference>
<dbReference type="STRING" id="147645.A6J80_17125"/>
<dbReference type="InterPro" id="IPR011032">
    <property type="entry name" value="GroES-like_sf"/>
</dbReference>
<dbReference type="PANTHER" id="PTHR43677:SF4">
    <property type="entry name" value="QUINONE OXIDOREDUCTASE-LIKE PROTEIN 2"/>
    <property type="match status" value="1"/>
</dbReference>
<dbReference type="AlphaFoldDB" id="A0A1V0GVJ4"/>
<name>A0A1V0GVJ4_9RHOB</name>
<dbReference type="PANTHER" id="PTHR43677">
    <property type="entry name" value="SHORT-CHAIN DEHYDROGENASE/REDUCTASE"/>
    <property type="match status" value="1"/>
</dbReference>
<reference evidence="2" key="1">
    <citation type="submission" date="2017-12" db="EMBL/GenBank/DDBJ databases">
        <title>FDA dAtabase for Regulatory Grade micrObial Sequences (FDA-ARGOS): Supporting development and validation of Infectious Disease Dx tests.</title>
        <authorList>
            <person name="Campos J."/>
            <person name="Goldberg B."/>
            <person name="Tallon L."/>
            <person name="Sadzewicz L."/>
            <person name="Sengamalay N."/>
            <person name="Ott S."/>
            <person name="Godinez A."/>
            <person name="Nagaraj S."/>
            <person name="Vyas G."/>
            <person name="Aluvathingal J."/>
            <person name="Nadendla S."/>
            <person name="Geyer C."/>
            <person name="Nandy P."/>
            <person name="Hobson J."/>
            <person name="Sichtig H."/>
        </authorList>
    </citation>
    <scope>NUCLEOTIDE SEQUENCE</scope>
    <source>
        <strain evidence="2">FDAARGOS_252</strain>
    </source>
</reference>
<accession>A0A1V0GVJ4</accession>
<dbReference type="SMART" id="SM00829">
    <property type="entry name" value="PKS_ER"/>
    <property type="match status" value="1"/>
</dbReference>
<dbReference type="SUPFAM" id="SSF51735">
    <property type="entry name" value="NAD(P)-binding Rossmann-fold domains"/>
    <property type="match status" value="1"/>
</dbReference>
<proteinExistence type="predicted"/>
<dbReference type="GO" id="GO:0016491">
    <property type="term" value="F:oxidoreductase activity"/>
    <property type="evidence" value="ECO:0007669"/>
    <property type="project" value="InterPro"/>
</dbReference>
<evidence type="ECO:0000313" key="2">
    <source>
        <dbReference type="EMBL" id="ARC37841.1"/>
    </source>
</evidence>
<dbReference type="SUPFAM" id="SSF50129">
    <property type="entry name" value="GroES-like"/>
    <property type="match status" value="1"/>
</dbReference>
<gene>
    <name evidence="2" type="ORF">A6J80_17125</name>
</gene>
<dbReference type="Pfam" id="PF08240">
    <property type="entry name" value="ADH_N"/>
    <property type="match status" value="1"/>
</dbReference>
<dbReference type="InterPro" id="IPR013149">
    <property type="entry name" value="ADH-like_C"/>
</dbReference>
<dbReference type="CDD" id="cd08241">
    <property type="entry name" value="QOR1"/>
    <property type="match status" value="1"/>
</dbReference>
<dbReference type="Proteomes" id="UP000191257">
    <property type="component" value="Chromosome"/>
</dbReference>
<dbReference type="InterPro" id="IPR013154">
    <property type="entry name" value="ADH-like_N"/>
</dbReference>
<organism evidence="2 3">
    <name type="scientific">Paracoccus yeei</name>
    <dbReference type="NCBI Taxonomy" id="147645"/>
    <lineage>
        <taxon>Bacteria</taxon>
        <taxon>Pseudomonadati</taxon>
        <taxon>Pseudomonadota</taxon>
        <taxon>Alphaproteobacteria</taxon>
        <taxon>Rhodobacterales</taxon>
        <taxon>Paracoccaceae</taxon>
        <taxon>Paracoccus</taxon>
    </lineage>
</organism>
<dbReference type="EMBL" id="CP020442">
    <property type="protein sequence ID" value="ARC37841.1"/>
    <property type="molecule type" value="Genomic_DNA"/>
</dbReference>
<dbReference type="InterPro" id="IPR051397">
    <property type="entry name" value="Zn-ADH-like_protein"/>
</dbReference>
<dbReference type="KEGG" id="pye:A6J80_17125"/>
<feature type="domain" description="Enoyl reductase (ER)" evidence="1">
    <location>
        <begin position="14"/>
        <end position="320"/>
    </location>
</feature>
<protein>
    <submittedName>
        <fullName evidence="2">NADPH:quinone oxidoreductase family protein</fullName>
    </submittedName>
</protein>
<dbReference type="InterPro" id="IPR020843">
    <property type="entry name" value="ER"/>
</dbReference>
<dbReference type="Gene3D" id="3.40.50.720">
    <property type="entry name" value="NAD(P)-binding Rossmann-like Domain"/>
    <property type="match status" value="1"/>
</dbReference>
<dbReference type="Pfam" id="PF00107">
    <property type="entry name" value="ADH_zinc_N"/>
    <property type="match status" value="1"/>
</dbReference>
<evidence type="ECO:0000313" key="3">
    <source>
        <dbReference type="Proteomes" id="UP000191257"/>
    </source>
</evidence>
<evidence type="ECO:0000259" key="1">
    <source>
        <dbReference type="SMART" id="SM00829"/>
    </source>
</evidence>
<dbReference type="Gene3D" id="3.90.180.10">
    <property type="entry name" value="Medium-chain alcohol dehydrogenases, catalytic domain"/>
    <property type="match status" value="1"/>
</dbReference>
<keyword evidence="3" id="KW-1185">Reference proteome</keyword>
<dbReference type="eggNOG" id="COG0604">
    <property type="taxonomic scope" value="Bacteria"/>
</dbReference>
<sequence>MAGYWKVMGLSEKATSPAMGEWPARAPGPDEVVVRLRAAALNFADLLMLDGRYQDTPPRPFIPGLEGAGEVIEAGPEAGLAPGTRIAVYSQGTMAEANVFPAAHCVPIPDTMGWAEAAGFLIAYGTSHLALSHRAGLRAGDALVVLGAAGGVGLTAVEIGAALGARVIAVARGAARLETARAAGAAETIDSETCPDLRAALRALGGVDVVYDPVGDALGGAAFGALRPGGRFLLIGFAGGKPPRLPLNHALVKNIAIHGLYWGAYRTLDPGAMRDSLTALMALYQAGRLHPHVGATLPLERLPEAYALLESRSTSGKIVVTI</sequence>